<gene>
    <name evidence="2" type="ORF">KAK03_22165</name>
</gene>
<evidence type="ECO:0000313" key="2">
    <source>
        <dbReference type="EMBL" id="MBQ0933186.1"/>
    </source>
</evidence>
<dbReference type="RefSeq" id="WP_210856852.1">
    <property type="nucleotide sequence ID" value="NZ_JAGQDD010000024.1"/>
</dbReference>
<proteinExistence type="predicted"/>
<evidence type="ECO:0000313" key="3">
    <source>
        <dbReference type="Proteomes" id="UP000676246"/>
    </source>
</evidence>
<dbReference type="AlphaFoldDB" id="A0A940YDM2"/>
<keyword evidence="3" id="KW-1185">Reference proteome</keyword>
<accession>A0A940YDM2</accession>
<evidence type="ECO:0000256" key="1">
    <source>
        <dbReference type="SAM" id="SignalP"/>
    </source>
</evidence>
<keyword evidence="1" id="KW-0732">Signal</keyword>
<organism evidence="2 3">
    <name type="scientific">Ideonella alba</name>
    <dbReference type="NCBI Taxonomy" id="2824118"/>
    <lineage>
        <taxon>Bacteria</taxon>
        <taxon>Pseudomonadati</taxon>
        <taxon>Pseudomonadota</taxon>
        <taxon>Betaproteobacteria</taxon>
        <taxon>Burkholderiales</taxon>
        <taxon>Sphaerotilaceae</taxon>
        <taxon>Ideonella</taxon>
    </lineage>
</organism>
<protein>
    <submittedName>
        <fullName evidence="2">Uncharacterized protein</fullName>
    </submittedName>
</protein>
<feature type="signal peptide" evidence="1">
    <location>
        <begin position="1"/>
        <end position="23"/>
    </location>
</feature>
<dbReference type="EMBL" id="JAGQDD010000024">
    <property type="protein sequence ID" value="MBQ0933186.1"/>
    <property type="molecule type" value="Genomic_DNA"/>
</dbReference>
<reference evidence="2 3" key="1">
    <citation type="submission" date="2021-04" db="EMBL/GenBank/DDBJ databases">
        <title>The genome sequence of Ideonella sp. 3Y2.</title>
        <authorList>
            <person name="Liu Y."/>
        </authorList>
    </citation>
    <scope>NUCLEOTIDE SEQUENCE [LARGE SCALE GENOMIC DNA]</scope>
    <source>
        <strain evidence="2 3">3Y2</strain>
    </source>
</reference>
<name>A0A940YDM2_9BURK</name>
<sequence length="203" mass="21594">MSTPTTRAMMVLLASLAAAPACRADASAPPPCLISGTPFQAAYAQQLSFGSDIETYDLETHSYRFIPRINMTVCSVGYTSPATPPGRYRFQIRDINCSPGVLLSVVFNPASLAFPPLGIPNTTHQLVTPTPLSAGCTYEIRRTALNYSVTNQLIGRVLTGQAPFLSGPNSINAPLMTIVSSKLFGGGGPVKDQVLPHIDFGTY</sequence>
<dbReference type="Proteomes" id="UP000676246">
    <property type="component" value="Unassembled WGS sequence"/>
</dbReference>
<comment type="caution">
    <text evidence="2">The sequence shown here is derived from an EMBL/GenBank/DDBJ whole genome shotgun (WGS) entry which is preliminary data.</text>
</comment>
<feature type="chain" id="PRO_5037590169" evidence="1">
    <location>
        <begin position="24"/>
        <end position="203"/>
    </location>
</feature>